<accession>A0ABU5E6M5</accession>
<dbReference type="InterPro" id="IPR041468">
    <property type="entry name" value="HTH_ParB/Spo0J"/>
</dbReference>
<dbReference type="SMART" id="SM00470">
    <property type="entry name" value="ParB"/>
    <property type="match status" value="1"/>
</dbReference>
<feature type="compositionally biased region" description="Basic and acidic residues" evidence="5">
    <location>
        <begin position="269"/>
        <end position="278"/>
    </location>
</feature>
<dbReference type="EMBL" id="JAXCLW010000001">
    <property type="protein sequence ID" value="MDY0881952.1"/>
    <property type="molecule type" value="Genomic_DNA"/>
</dbReference>
<gene>
    <name evidence="7" type="ORF">SMD27_03790</name>
</gene>
<organism evidence="7 8">
    <name type="scientific">Dongia soli</name>
    <dbReference type="NCBI Taxonomy" id="600628"/>
    <lineage>
        <taxon>Bacteria</taxon>
        <taxon>Pseudomonadati</taxon>
        <taxon>Pseudomonadota</taxon>
        <taxon>Alphaproteobacteria</taxon>
        <taxon>Rhodospirillales</taxon>
        <taxon>Dongiaceae</taxon>
        <taxon>Dongia</taxon>
    </lineage>
</organism>
<evidence type="ECO:0000256" key="4">
    <source>
        <dbReference type="ARBA" id="ARBA00025472"/>
    </source>
</evidence>
<dbReference type="InterPro" id="IPR036086">
    <property type="entry name" value="ParB/Sulfiredoxin_sf"/>
</dbReference>
<dbReference type="Gene3D" id="1.10.10.2830">
    <property type="match status" value="1"/>
</dbReference>
<dbReference type="RefSeq" id="WP_320506993.1">
    <property type="nucleotide sequence ID" value="NZ_JAXCLW010000001.1"/>
</dbReference>
<dbReference type="InterPro" id="IPR004437">
    <property type="entry name" value="ParB/RepB/Spo0J"/>
</dbReference>
<evidence type="ECO:0000256" key="2">
    <source>
        <dbReference type="ARBA" id="ARBA00022829"/>
    </source>
</evidence>
<keyword evidence="3" id="KW-0238">DNA-binding</keyword>
<feature type="region of interest" description="Disordered" evidence="5">
    <location>
        <begin position="243"/>
        <end position="278"/>
    </location>
</feature>
<sequence>MAAKKHIGLGRGLSALLGGDEVPVKTGNAPAAAEASSSAGAATAGTPSGAGNVQRHAPIEFLHPGKFQPRHVFDEELLENLAQSIRENGVLQPILVRDHPQHKGQFEIVAGERRWRAAQLAQLHQVPIVFRALGDREVLEIAIIENVQRQDLSPLEEAQGYDRLMAEFKYTQEQLAERIGKSRPHIANMLRLLDLPEPVRKLLADGKLTVGHARALIKADDPVALAQQVVDEGLNVRQTEALAQAHKPGTVDKPNGKGAPRGLQSAKPAAEKDADTKALERDLSHRLGLKVEIDFDGAAGGQVVVHYRSLEQLDDIIGKLNS</sequence>
<feature type="compositionally biased region" description="Low complexity" evidence="5">
    <location>
        <begin position="29"/>
        <end position="51"/>
    </location>
</feature>
<dbReference type="PANTHER" id="PTHR33375">
    <property type="entry name" value="CHROMOSOME-PARTITIONING PROTEIN PARB-RELATED"/>
    <property type="match status" value="1"/>
</dbReference>
<dbReference type="InterPro" id="IPR003115">
    <property type="entry name" value="ParB_N"/>
</dbReference>
<feature type="region of interest" description="Disordered" evidence="5">
    <location>
        <begin position="26"/>
        <end position="52"/>
    </location>
</feature>
<feature type="domain" description="ParB-like N-terminal" evidence="6">
    <location>
        <begin position="55"/>
        <end position="147"/>
    </location>
</feature>
<proteinExistence type="inferred from homology"/>
<dbReference type="SUPFAM" id="SSF110849">
    <property type="entry name" value="ParB/Sulfiredoxin"/>
    <property type="match status" value="1"/>
</dbReference>
<dbReference type="CDD" id="cd16393">
    <property type="entry name" value="SPO0J_N"/>
    <property type="match status" value="1"/>
</dbReference>
<protein>
    <submittedName>
        <fullName evidence="7">ParB/RepB/Spo0J family partition protein</fullName>
    </submittedName>
</protein>
<evidence type="ECO:0000256" key="5">
    <source>
        <dbReference type="SAM" id="MobiDB-lite"/>
    </source>
</evidence>
<dbReference type="SUPFAM" id="SSF109709">
    <property type="entry name" value="KorB DNA-binding domain-like"/>
    <property type="match status" value="1"/>
</dbReference>
<comment type="similarity">
    <text evidence="1">Belongs to the ParB family.</text>
</comment>
<comment type="function">
    <text evidence="4">Involved in chromosome partition. Localize to both poles of the predivisional cell following completion of DNA replication. Binds to the DNA origin of replication.</text>
</comment>
<dbReference type="Pfam" id="PF02195">
    <property type="entry name" value="ParB_N"/>
    <property type="match status" value="1"/>
</dbReference>
<dbReference type="InterPro" id="IPR050336">
    <property type="entry name" value="Chromosome_partition/occlusion"/>
</dbReference>
<evidence type="ECO:0000313" key="8">
    <source>
        <dbReference type="Proteomes" id="UP001279642"/>
    </source>
</evidence>
<dbReference type="NCBIfam" id="TIGR00180">
    <property type="entry name" value="parB_part"/>
    <property type="match status" value="1"/>
</dbReference>
<reference evidence="7 8" key="1">
    <citation type="journal article" date="2016" name="Antonie Van Leeuwenhoek">
        <title>Dongia soli sp. nov., isolated from soil from Dokdo, Korea.</title>
        <authorList>
            <person name="Kim D.U."/>
            <person name="Lee H."/>
            <person name="Kim H."/>
            <person name="Kim S.G."/>
            <person name="Ka J.O."/>
        </authorList>
    </citation>
    <scope>NUCLEOTIDE SEQUENCE [LARGE SCALE GENOMIC DNA]</scope>
    <source>
        <strain evidence="7 8">D78</strain>
    </source>
</reference>
<dbReference type="Proteomes" id="UP001279642">
    <property type="component" value="Unassembled WGS sequence"/>
</dbReference>
<evidence type="ECO:0000256" key="1">
    <source>
        <dbReference type="ARBA" id="ARBA00006295"/>
    </source>
</evidence>
<keyword evidence="2" id="KW-0159">Chromosome partition</keyword>
<comment type="caution">
    <text evidence="7">The sequence shown here is derived from an EMBL/GenBank/DDBJ whole genome shotgun (WGS) entry which is preliminary data.</text>
</comment>
<dbReference type="PANTHER" id="PTHR33375:SF1">
    <property type="entry name" value="CHROMOSOME-PARTITIONING PROTEIN PARB-RELATED"/>
    <property type="match status" value="1"/>
</dbReference>
<dbReference type="Gene3D" id="3.90.1530.30">
    <property type="match status" value="1"/>
</dbReference>
<dbReference type="Pfam" id="PF23552">
    <property type="entry name" value="ParB_C"/>
    <property type="match status" value="1"/>
</dbReference>
<dbReference type="Pfam" id="PF17762">
    <property type="entry name" value="HTH_ParB"/>
    <property type="match status" value="1"/>
</dbReference>
<dbReference type="InterPro" id="IPR057240">
    <property type="entry name" value="ParB_dimer_C"/>
</dbReference>
<evidence type="ECO:0000256" key="3">
    <source>
        <dbReference type="ARBA" id="ARBA00023125"/>
    </source>
</evidence>
<keyword evidence="8" id="KW-1185">Reference proteome</keyword>
<evidence type="ECO:0000259" key="6">
    <source>
        <dbReference type="SMART" id="SM00470"/>
    </source>
</evidence>
<name>A0ABU5E6M5_9PROT</name>
<evidence type="ECO:0000313" key="7">
    <source>
        <dbReference type="EMBL" id="MDY0881952.1"/>
    </source>
</evidence>